<dbReference type="GO" id="GO:0044550">
    <property type="term" value="P:secondary metabolite biosynthetic process"/>
    <property type="evidence" value="ECO:0007669"/>
    <property type="project" value="TreeGrafter"/>
</dbReference>
<dbReference type="GO" id="GO:0006633">
    <property type="term" value="P:fatty acid biosynthetic process"/>
    <property type="evidence" value="ECO:0007669"/>
    <property type="project" value="InterPro"/>
</dbReference>
<evidence type="ECO:0008006" key="7">
    <source>
        <dbReference type="Google" id="ProtNLM"/>
    </source>
</evidence>
<dbReference type="Gene3D" id="3.40.47.10">
    <property type="match status" value="2"/>
</dbReference>
<dbReference type="KEGG" id="plig:NAG76_19005"/>
<dbReference type="SUPFAM" id="SSF53901">
    <property type="entry name" value="Thiolase-like"/>
    <property type="match status" value="1"/>
</dbReference>
<evidence type="ECO:0000259" key="4">
    <source>
        <dbReference type="Pfam" id="PF08545"/>
    </source>
</evidence>
<dbReference type="InterPro" id="IPR016039">
    <property type="entry name" value="Thiolase-like"/>
</dbReference>
<dbReference type="GO" id="GO:0004315">
    <property type="term" value="F:3-oxoacyl-[acyl-carrier-protein] synthase activity"/>
    <property type="evidence" value="ECO:0007669"/>
    <property type="project" value="InterPro"/>
</dbReference>
<dbReference type="Pfam" id="PF08541">
    <property type="entry name" value="ACP_syn_III_C"/>
    <property type="match status" value="1"/>
</dbReference>
<feature type="domain" description="Beta-ketoacyl-[acyl-carrier-protein] synthase III N-terminal" evidence="4">
    <location>
        <begin position="132"/>
        <end position="194"/>
    </location>
</feature>
<dbReference type="InterPro" id="IPR013747">
    <property type="entry name" value="ACP_syn_III_C"/>
</dbReference>
<sequence length="323" mass="35828">MGELAQAKPLNVLMNKKVYFSISDFSNYIPEQQFSVQDGVELLRKQGMAITEEQVEAFQKKYGFRHAPFETKLTMEEMIIAAITPILNRNSIPIQTILFVNGGNWNSQHNLFKKIIQTYGLQHTNIYSIGKQTCASFHMALRMATNLFSSNPDQGAILIVSADKLSGSSHKLTEFYLCGDSATACLLTRSGEGHKTYEVFNQDGYVYDESNLEGLALFNTTFFLGIRGAIQSILKQANLSLGDVKLIIGSNVSLVAWETVALLLRAPLEKFYVKTSEVGHLPSSDIQYNLQQAIADGSIVQGDFYITINVGYGGFMGCGLHQY</sequence>
<dbReference type="PANTHER" id="PTHR34069:SF2">
    <property type="entry name" value="BETA-KETOACYL-[ACYL-CARRIER-PROTEIN] SYNTHASE III"/>
    <property type="match status" value="1"/>
</dbReference>
<dbReference type="InterPro" id="IPR013751">
    <property type="entry name" value="ACP_syn_III_N"/>
</dbReference>
<feature type="domain" description="Beta-ketoacyl-[acyl-carrier-protein] synthase III C-terminal" evidence="3">
    <location>
        <begin position="234"/>
        <end position="321"/>
    </location>
</feature>
<gene>
    <name evidence="5" type="ORF">NAG76_19005</name>
</gene>
<evidence type="ECO:0000313" key="5">
    <source>
        <dbReference type="EMBL" id="URN93892.1"/>
    </source>
</evidence>
<evidence type="ECO:0000259" key="3">
    <source>
        <dbReference type="Pfam" id="PF08541"/>
    </source>
</evidence>
<dbReference type="Pfam" id="PF08545">
    <property type="entry name" value="ACP_syn_III"/>
    <property type="match status" value="1"/>
</dbReference>
<dbReference type="PANTHER" id="PTHR34069">
    <property type="entry name" value="3-OXOACYL-[ACYL-CARRIER-PROTEIN] SYNTHASE 3"/>
    <property type="match status" value="1"/>
</dbReference>
<evidence type="ECO:0000256" key="2">
    <source>
        <dbReference type="ARBA" id="ARBA00023315"/>
    </source>
</evidence>
<evidence type="ECO:0000256" key="1">
    <source>
        <dbReference type="ARBA" id="ARBA00022679"/>
    </source>
</evidence>
<reference evidence="5" key="1">
    <citation type="submission" date="2022-05" db="EMBL/GenBank/DDBJ databases">
        <title>Novel bacterial taxa in a minimal lignocellulolytic consortium and its capacity to transform plastics disclosed by genome-resolved metagenomics.</title>
        <authorList>
            <person name="Rodriguez C.A.D."/>
            <person name="Diaz-Garcia L."/>
            <person name="Herrera K."/>
            <person name="Tarazona N.A."/>
            <person name="Sproer C."/>
            <person name="Overmann J."/>
            <person name="Jimenez D.J."/>
        </authorList>
    </citation>
    <scope>NUCLEOTIDE SEQUENCE</scope>
    <source>
        <strain evidence="5">MAG5</strain>
    </source>
</reference>
<dbReference type="EMBL" id="CP097899">
    <property type="protein sequence ID" value="URN93892.1"/>
    <property type="molecule type" value="Genomic_DNA"/>
</dbReference>
<name>A0A9J6ZCZ9_9BACL</name>
<protein>
    <recommendedName>
        <fullName evidence="7">Beta-ketoacyl-[acyl-carrier-protein] synthase III N-terminal domain-containing protein</fullName>
    </recommendedName>
</protein>
<proteinExistence type="predicted"/>
<accession>A0A9J6ZCZ9</accession>
<keyword evidence="2" id="KW-0012">Acyltransferase</keyword>
<dbReference type="AlphaFoldDB" id="A0A9J6ZCZ9"/>
<organism evidence="5 6">
    <name type="scientific">Candidatus Pristimantibacillus lignocellulolyticus</name>
    <dbReference type="NCBI Taxonomy" id="2994561"/>
    <lineage>
        <taxon>Bacteria</taxon>
        <taxon>Bacillati</taxon>
        <taxon>Bacillota</taxon>
        <taxon>Bacilli</taxon>
        <taxon>Bacillales</taxon>
        <taxon>Paenibacillaceae</taxon>
        <taxon>Candidatus Pristimantibacillus</taxon>
    </lineage>
</organism>
<dbReference type="Proteomes" id="UP001056756">
    <property type="component" value="Chromosome"/>
</dbReference>
<evidence type="ECO:0000313" key="6">
    <source>
        <dbReference type="Proteomes" id="UP001056756"/>
    </source>
</evidence>
<keyword evidence="1" id="KW-0808">Transferase</keyword>